<reference evidence="2 3" key="1">
    <citation type="submission" date="2017-12" db="EMBL/GenBank/DDBJ databases">
        <title>Phylogenetic diversity of female urinary microbiome.</title>
        <authorList>
            <person name="Thomas-White K."/>
            <person name="Wolfe A.J."/>
        </authorList>
    </citation>
    <scope>NUCLEOTIDE SEQUENCE [LARGE SCALE GENOMIC DNA]</scope>
    <source>
        <strain evidence="2 3">UMB0777</strain>
    </source>
</reference>
<feature type="domain" description="SnoaL-like" evidence="1">
    <location>
        <begin position="3"/>
        <end position="129"/>
    </location>
</feature>
<proteinExistence type="predicted"/>
<evidence type="ECO:0000313" key="2">
    <source>
        <dbReference type="EMBL" id="PKZ65902.1"/>
    </source>
</evidence>
<name>A0A2I1R9T6_9ACTN</name>
<dbReference type="Pfam" id="PF13577">
    <property type="entry name" value="SnoaL_4"/>
    <property type="match status" value="1"/>
</dbReference>
<dbReference type="RefSeq" id="WP_101820071.1">
    <property type="nucleotide sequence ID" value="NZ_PKJC01000005.1"/>
</dbReference>
<dbReference type="AlphaFoldDB" id="A0A2I1R9T6"/>
<dbReference type="InterPro" id="IPR032710">
    <property type="entry name" value="NTF2-like_dom_sf"/>
</dbReference>
<gene>
    <name evidence="2" type="ORF">CYJ73_09275</name>
</gene>
<protein>
    <submittedName>
        <fullName evidence="2">Nuclear transport factor 2 family protein</fullName>
    </submittedName>
</protein>
<evidence type="ECO:0000313" key="3">
    <source>
        <dbReference type="Proteomes" id="UP000234662"/>
    </source>
</evidence>
<comment type="caution">
    <text evidence="2">The sequence shown here is derived from an EMBL/GenBank/DDBJ whole genome shotgun (WGS) entry which is preliminary data.</text>
</comment>
<evidence type="ECO:0000259" key="1">
    <source>
        <dbReference type="Pfam" id="PF13577"/>
    </source>
</evidence>
<organism evidence="2 3">
    <name type="scientific">Gordonia terrae</name>
    <dbReference type="NCBI Taxonomy" id="2055"/>
    <lineage>
        <taxon>Bacteria</taxon>
        <taxon>Bacillati</taxon>
        <taxon>Actinomycetota</taxon>
        <taxon>Actinomycetes</taxon>
        <taxon>Mycobacteriales</taxon>
        <taxon>Gordoniaceae</taxon>
        <taxon>Gordonia</taxon>
    </lineage>
</organism>
<dbReference type="SUPFAM" id="SSF54427">
    <property type="entry name" value="NTF2-like"/>
    <property type="match status" value="1"/>
</dbReference>
<accession>A0A2I1R9T6</accession>
<sequence>MTSDHEALTSLLARFARGIDLRDWALYRSVFTDEIDIDYSSYRAGNAGHFRADDWVQRGRMLFPGLAASQHFLSNFDIDVDPAAGTGRVVTYVRAEHVLPNTAGDAVFTIGGYYTDDVVRVDGEWRICTKRLTVLWNSGNPQVLTMARERAAELLEVEAAAV</sequence>
<dbReference type="CDD" id="cd00531">
    <property type="entry name" value="NTF2_like"/>
    <property type="match status" value="1"/>
</dbReference>
<dbReference type="STRING" id="2055.BCM27_24175"/>
<dbReference type="EMBL" id="PKJC01000005">
    <property type="protein sequence ID" value="PKZ65902.1"/>
    <property type="molecule type" value="Genomic_DNA"/>
</dbReference>
<dbReference type="Proteomes" id="UP000234662">
    <property type="component" value="Unassembled WGS sequence"/>
</dbReference>
<dbReference type="Gene3D" id="3.10.450.50">
    <property type="match status" value="1"/>
</dbReference>
<dbReference type="InterPro" id="IPR037401">
    <property type="entry name" value="SnoaL-like"/>
</dbReference>